<sequence length="167" mass="18597">MADFAVVLRPKEELQNFIETFLDNQQYTTPTVNQTIYEPLRTRPAPIFIETKMPSGNMDTANVQLGIWVAVWHQRVRSIIALGGGSDKVITIPVIQIVASVWTLMFVLDAGTEIRLLDGNSRIGDTDSILGIYQLQAASSALADWTNDSFEPWFTALLARATVSRLE</sequence>
<dbReference type="AlphaFoldDB" id="A0AA35QBW5"/>
<keyword evidence="3" id="KW-1185">Reference proteome</keyword>
<dbReference type="InterPro" id="IPR046797">
    <property type="entry name" value="PDDEXK_12"/>
</dbReference>
<evidence type="ECO:0000313" key="3">
    <source>
        <dbReference type="Proteomes" id="UP001160390"/>
    </source>
</evidence>
<dbReference type="Proteomes" id="UP001160390">
    <property type="component" value="Unassembled WGS sequence"/>
</dbReference>
<evidence type="ECO:0000313" key="2">
    <source>
        <dbReference type="EMBL" id="CAI6099180.1"/>
    </source>
</evidence>
<evidence type="ECO:0000259" key="1">
    <source>
        <dbReference type="Pfam" id="PF20516"/>
    </source>
</evidence>
<protein>
    <recommendedName>
        <fullName evidence="1">PD-(D/E)XK nuclease-like domain-containing protein</fullName>
    </recommendedName>
</protein>
<proteinExistence type="predicted"/>
<reference evidence="2" key="1">
    <citation type="submission" date="2023-01" db="EMBL/GenBank/DDBJ databases">
        <authorList>
            <person name="Piombo E."/>
        </authorList>
    </citation>
    <scope>NUCLEOTIDE SEQUENCE</scope>
</reference>
<comment type="caution">
    <text evidence="2">The sequence shown here is derived from an EMBL/GenBank/DDBJ whole genome shotgun (WGS) entry which is preliminary data.</text>
</comment>
<accession>A0AA35QBW5</accession>
<dbReference type="Pfam" id="PF20516">
    <property type="entry name" value="PDDEXK_12"/>
    <property type="match status" value="1"/>
</dbReference>
<feature type="domain" description="PD-(D/E)XK nuclease-like" evidence="1">
    <location>
        <begin position="1"/>
        <end position="150"/>
    </location>
</feature>
<organism evidence="2 3">
    <name type="scientific">Clonostachys chloroleuca</name>
    <dbReference type="NCBI Taxonomy" id="1926264"/>
    <lineage>
        <taxon>Eukaryota</taxon>
        <taxon>Fungi</taxon>
        <taxon>Dikarya</taxon>
        <taxon>Ascomycota</taxon>
        <taxon>Pezizomycotina</taxon>
        <taxon>Sordariomycetes</taxon>
        <taxon>Hypocreomycetidae</taxon>
        <taxon>Hypocreales</taxon>
        <taxon>Bionectriaceae</taxon>
        <taxon>Clonostachys</taxon>
    </lineage>
</organism>
<gene>
    <name evidence="2" type="ORF">CCHLO57077_00009459</name>
</gene>
<name>A0AA35QBW5_9HYPO</name>
<dbReference type="EMBL" id="CABFNP030001316">
    <property type="protein sequence ID" value="CAI6099180.1"/>
    <property type="molecule type" value="Genomic_DNA"/>
</dbReference>